<accession>A0ACB9NAZ4</accession>
<evidence type="ECO:0000313" key="2">
    <source>
        <dbReference type="Proteomes" id="UP000828941"/>
    </source>
</evidence>
<gene>
    <name evidence="1" type="ORF">L6164_018325</name>
</gene>
<comment type="caution">
    <text evidence="1">The sequence shown here is derived from an EMBL/GenBank/DDBJ whole genome shotgun (WGS) entry which is preliminary data.</text>
</comment>
<reference evidence="1 2" key="1">
    <citation type="journal article" date="2022" name="DNA Res.">
        <title>Chromosomal-level genome assembly of the orchid tree Bauhinia variegata (Leguminosae; Cercidoideae) supports the allotetraploid origin hypothesis of Bauhinia.</title>
        <authorList>
            <person name="Zhong Y."/>
            <person name="Chen Y."/>
            <person name="Zheng D."/>
            <person name="Pang J."/>
            <person name="Liu Y."/>
            <person name="Luo S."/>
            <person name="Meng S."/>
            <person name="Qian L."/>
            <person name="Wei D."/>
            <person name="Dai S."/>
            <person name="Zhou R."/>
        </authorList>
    </citation>
    <scope>NUCLEOTIDE SEQUENCE [LARGE SCALE GENOMIC DNA]</scope>
    <source>
        <strain evidence="1">BV-YZ2020</strain>
    </source>
</reference>
<evidence type="ECO:0000313" key="1">
    <source>
        <dbReference type="EMBL" id="KAI4333533.1"/>
    </source>
</evidence>
<dbReference type="Proteomes" id="UP000828941">
    <property type="component" value="Chromosome 7"/>
</dbReference>
<organism evidence="1 2">
    <name type="scientific">Bauhinia variegata</name>
    <name type="common">Purple orchid tree</name>
    <name type="synonym">Phanera variegata</name>
    <dbReference type="NCBI Taxonomy" id="167791"/>
    <lineage>
        <taxon>Eukaryota</taxon>
        <taxon>Viridiplantae</taxon>
        <taxon>Streptophyta</taxon>
        <taxon>Embryophyta</taxon>
        <taxon>Tracheophyta</taxon>
        <taxon>Spermatophyta</taxon>
        <taxon>Magnoliopsida</taxon>
        <taxon>eudicotyledons</taxon>
        <taxon>Gunneridae</taxon>
        <taxon>Pentapetalae</taxon>
        <taxon>rosids</taxon>
        <taxon>fabids</taxon>
        <taxon>Fabales</taxon>
        <taxon>Fabaceae</taxon>
        <taxon>Cercidoideae</taxon>
        <taxon>Cercideae</taxon>
        <taxon>Bauhiniinae</taxon>
        <taxon>Bauhinia</taxon>
    </lineage>
</organism>
<sequence length="148" mass="17640">MEKIYKKKLTLNAKYLKGFLMPQLDLRILSPFKIEDCLFQDKKNFINMRISSLNLFLYKWNIGDEDQHRLQKILIRLLPNTLFTFFTSEIPYAPTRSEHALTLKNQRGCSKRRNCYCRCSHNYDQGCQASRDNSREPTPYLTMHALWP</sequence>
<protein>
    <submittedName>
        <fullName evidence="1">Uncharacterized protein</fullName>
    </submittedName>
</protein>
<dbReference type="EMBL" id="CM039432">
    <property type="protein sequence ID" value="KAI4333533.1"/>
    <property type="molecule type" value="Genomic_DNA"/>
</dbReference>
<name>A0ACB9NAZ4_BAUVA</name>
<proteinExistence type="predicted"/>
<keyword evidence="2" id="KW-1185">Reference proteome</keyword>